<evidence type="ECO:0000313" key="2">
    <source>
        <dbReference type="EMBL" id="MCP2348782.1"/>
    </source>
</evidence>
<dbReference type="RefSeq" id="WP_253772817.1">
    <property type="nucleotide sequence ID" value="NZ_BAAAVE010000007.1"/>
</dbReference>
<evidence type="ECO:0000259" key="1">
    <source>
        <dbReference type="Pfam" id="PF05117"/>
    </source>
</evidence>
<comment type="caution">
    <text evidence="2">The sequence shown here is derived from an EMBL/GenBank/DDBJ whole genome shotgun (WGS) entry which is preliminary data.</text>
</comment>
<feature type="domain" description="DUF695" evidence="1">
    <location>
        <begin position="256"/>
        <end position="358"/>
    </location>
</feature>
<reference evidence="2 3" key="1">
    <citation type="submission" date="2022-06" db="EMBL/GenBank/DDBJ databases">
        <title>Sequencing the genomes of 1000 actinobacteria strains.</title>
        <authorList>
            <person name="Klenk H.-P."/>
        </authorList>
    </citation>
    <scope>NUCLEOTIDE SEQUENCE [LARGE SCALE GENOMIC DNA]</scope>
    <source>
        <strain evidence="2 3">DSM 44170</strain>
    </source>
</reference>
<dbReference type="EMBL" id="JAMZEC010000001">
    <property type="protein sequence ID" value="MCP2348782.1"/>
    <property type="molecule type" value="Genomic_DNA"/>
</dbReference>
<organism evidence="2 3">
    <name type="scientific">Nonomuraea roseoviolacea subsp. carminata</name>
    <dbReference type="NCBI Taxonomy" id="160689"/>
    <lineage>
        <taxon>Bacteria</taxon>
        <taxon>Bacillati</taxon>
        <taxon>Actinomycetota</taxon>
        <taxon>Actinomycetes</taxon>
        <taxon>Streptosporangiales</taxon>
        <taxon>Streptosporangiaceae</taxon>
        <taxon>Nonomuraea</taxon>
    </lineage>
</organism>
<dbReference type="InterPro" id="IPR016097">
    <property type="entry name" value="DUF695"/>
</dbReference>
<keyword evidence="3" id="KW-1185">Reference proteome</keyword>
<dbReference type="Pfam" id="PF05117">
    <property type="entry name" value="DUF695"/>
    <property type="match status" value="1"/>
</dbReference>
<accession>A0ABT1K443</accession>
<name>A0ABT1K443_9ACTN</name>
<gene>
    <name evidence="2" type="ORF">HD595_004904</name>
</gene>
<evidence type="ECO:0000313" key="3">
    <source>
        <dbReference type="Proteomes" id="UP001320766"/>
    </source>
</evidence>
<sequence>MRLFERKDGEDGIPRHGKVRPDDGVPAFWAWWEETRPRIDSLVAADDIIGMGELVDRAVLTLHPDLKWELAPGKEAAHALVVTAAGDAELRPLAHRWAAAAPEGDLLWEFHPSRQADPRATERTVNVDGDLLKLDKLTLGLRVPRDGSRVDVSAYHPAFADLDADDRMDATLIALDWLLGEDEVARWVGEIMPVTFEPIDAVAAAHLPAVVADLAADLAPAAGEEQWALLEGQTGGGAPLTATARHPLRPVDHPLFDQHVQIAVPYRHRDEGGLPAGDSVAALRAFEERLSAGLLDRRETALLAVHVSAEGLRVFHVYADSEGDAAAWAKELAKGWDEGKARVTVADDPAWTAVAPFLT</sequence>
<dbReference type="Proteomes" id="UP001320766">
    <property type="component" value="Unassembled WGS sequence"/>
</dbReference>
<proteinExistence type="predicted"/>
<protein>
    <recommendedName>
        <fullName evidence="1">DUF695 domain-containing protein</fullName>
    </recommendedName>
</protein>